<comment type="caution">
    <text evidence="1">The sequence shown here is derived from an EMBL/GenBank/DDBJ whole genome shotgun (WGS) entry which is preliminary data.</text>
</comment>
<reference evidence="1" key="1">
    <citation type="journal article" date="2015" name="Nature">
        <title>Complex archaea that bridge the gap between prokaryotes and eukaryotes.</title>
        <authorList>
            <person name="Spang A."/>
            <person name="Saw J.H."/>
            <person name="Jorgensen S.L."/>
            <person name="Zaremba-Niedzwiedzka K."/>
            <person name="Martijn J."/>
            <person name="Lind A.E."/>
            <person name="van Eijk R."/>
            <person name="Schleper C."/>
            <person name="Guy L."/>
            <person name="Ettema T.J."/>
        </authorList>
    </citation>
    <scope>NUCLEOTIDE SEQUENCE</scope>
</reference>
<evidence type="ECO:0000313" key="1">
    <source>
        <dbReference type="EMBL" id="KKM64956.1"/>
    </source>
</evidence>
<name>A0A0F9JRA6_9ZZZZ</name>
<dbReference type="AlphaFoldDB" id="A0A0F9JRA6"/>
<proteinExistence type="predicted"/>
<dbReference type="EMBL" id="LAZR01010807">
    <property type="protein sequence ID" value="KKM64956.1"/>
    <property type="molecule type" value="Genomic_DNA"/>
</dbReference>
<gene>
    <name evidence="1" type="ORF">LCGC14_1496200</name>
</gene>
<organism evidence="1">
    <name type="scientific">marine sediment metagenome</name>
    <dbReference type="NCBI Taxonomy" id="412755"/>
    <lineage>
        <taxon>unclassified sequences</taxon>
        <taxon>metagenomes</taxon>
        <taxon>ecological metagenomes</taxon>
    </lineage>
</organism>
<accession>A0A0F9JRA6</accession>
<sequence>MELVLLIGVPDIAVHNAAAKLESPMYLEGFDRLFSVQLVSTNGQYDYAVTPWEETTA</sequence>
<protein>
    <submittedName>
        <fullName evidence="1">Uncharacterized protein</fullName>
    </submittedName>
</protein>